<dbReference type="Gene3D" id="3.40.630.30">
    <property type="match status" value="1"/>
</dbReference>
<dbReference type="EMBL" id="BAABCN010000010">
    <property type="protein sequence ID" value="GAA3885130.1"/>
    <property type="molecule type" value="Genomic_DNA"/>
</dbReference>
<evidence type="ECO:0000313" key="2">
    <source>
        <dbReference type="EMBL" id="GAA3885130.1"/>
    </source>
</evidence>
<dbReference type="SUPFAM" id="SSF55729">
    <property type="entry name" value="Acyl-CoA N-acyltransferases (Nat)"/>
    <property type="match status" value="1"/>
</dbReference>
<name>A0ABP7KPX0_9MICO</name>
<feature type="domain" description="N-acetyltransferase" evidence="1">
    <location>
        <begin position="18"/>
        <end position="156"/>
    </location>
</feature>
<proteinExistence type="predicted"/>
<keyword evidence="3" id="KW-1185">Reference proteome</keyword>
<reference evidence="3" key="1">
    <citation type="journal article" date="2019" name="Int. J. Syst. Evol. Microbiol.">
        <title>The Global Catalogue of Microorganisms (GCM) 10K type strain sequencing project: providing services to taxonomists for standard genome sequencing and annotation.</title>
        <authorList>
            <consortium name="The Broad Institute Genomics Platform"/>
            <consortium name="The Broad Institute Genome Sequencing Center for Infectious Disease"/>
            <person name="Wu L."/>
            <person name="Ma J."/>
        </authorList>
    </citation>
    <scope>NUCLEOTIDE SEQUENCE [LARGE SCALE GENOMIC DNA]</scope>
    <source>
        <strain evidence="3">JCM 17021</strain>
    </source>
</reference>
<evidence type="ECO:0000259" key="1">
    <source>
        <dbReference type="Pfam" id="PF13302"/>
    </source>
</evidence>
<gene>
    <name evidence="2" type="ORF">GCM10022381_29070</name>
</gene>
<dbReference type="Pfam" id="PF13302">
    <property type="entry name" value="Acetyltransf_3"/>
    <property type="match status" value="1"/>
</dbReference>
<accession>A0ABP7KPX0</accession>
<protein>
    <submittedName>
        <fullName evidence="2">GNAT family protein</fullName>
    </submittedName>
</protein>
<dbReference type="PANTHER" id="PTHR43610">
    <property type="entry name" value="BLL6696 PROTEIN"/>
    <property type="match status" value="1"/>
</dbReference>
<organism evidence="2 3">
    <name type="scientific">Leifsonia kafniensis</name>
    <dbReference type="NCBI Taxonomy" id="475957"/>
    <lineage>
        <taxon>Bacteria</taxon>
        <taxon>Bacillati</taxon>
        <taxon>Actinomycetota</taxon>
        <taxon>Actinomycetes</taxon>
        <taxon>Micrococcales</taxon>
        <taxon>Microbacteriaceae</taxon>
        <taxon>Leifsonia</taxon>
    </lineage>
</organism>
<comment type="caution">
    <text evidence="2">The sequence shown here is derived from an EMBL/GenBank/DDBJ whole genome shotgun (WGS) entry which is preliminary data.</text>
</comment>
<sequence>MNAQRPEPTTLVGRYISLEPLSPEALPELHRAIAQPAVFAAGFGGGPAGLHQERDDFIAWAGRYYQWSGLPFGIRLIGGAHDGELVGSTALGDLDLYNESAQIGWTAYDPRVWGTAVNVEAKLMLLGLAFDNGFGRIMIQADAVNERSRAAIVGIGASFEGVLRRHRQRPDGSWRDSAIHSVIGEDWPRVRAGLLARLDRFDSQPVAYRSRERARTA</sequence>
<dbReference type="PANTHER" id="PTHR43610:SF1">
    <property type="entry name" value="N-ACETYLTRANSFERASE DOMAIN-CONTAINING PROTEIN"/>
    <property type="match status" value="1"/>
</dbReference>
<dbReference type="InterPro" id="IPR016181">
    <property type="entry name" value="Acyl_CoA_acyltransferase"/>
</dbReference>
<dbReference type="RefSeq" id="WP_345068010.1">
    <property type="nucleotide sequence ID" value="NZ_BAABCN010000010.1"/>
</dbReference>
<dbReference type="InterPro" id="IPR000182">
    <property type="entry name" value="GNAT_dom"/>
</dbReference>
<dbReference type="Proteomes" id="UP001501803">
    <property type="component" value="Unassembled WGS sequence"/>
</dbReference>
<evidence type="ECO:0000313" key="3">
    <source>
        <dbReference type="Proteomes" id="UP001501803"/>
    </source>
</evidence>